<dbReference type="Proteomes" id="UP001595904">
    <property type="component" value="Unassembled WGS sequence"/>
</dbReference>
<sequence length="301" mass="34583">MTTQPKFLREPHDPNDPSPWRALYLDQSLPLAEECKRAWLEDVSSRSRQFLLPLVRPLARLTIVGLQVLKTLIPNRFTSSALLHRLLEWNMRTWLSPNANLLIFRHFHLGSEILDFIARNTRGVNVTTNPLKPKQLSEVRDHLYLKHDINLFNFVIALNEQLRERGLELAPVDELDFSGITDGPLPIEPMPDRWSNFIDLQTAIELYTPFYQLLLTDNDFWRASNSLQLDETIGLYVARLLGTAWTPGLINNRHPLVPLSTMKAGFRLVLHGLATEMQHALLVQYKRAQSQETNSRIGPTA</sequence>
<evidence type="ECO:0000313" key="2">
    <source>
        <dbReference type="Proteomes" id="UP001595904"/>
    </source>
</evidence>
<name>A0ABV8SKV2_9GAMM</name>
<dbReference type="RefSeq" id="WP_380594638.1">
    <property type="nucleotide sequence ID" value="NZ_JBHSDU010000001.1"/>
</dbReference>
<reference evidence="2" key="1">
    <citation type="journal article" date="2019" name="Int. J. Syst. Evol. Microbiol.">
        <title>The Global Catalogue of Microorganisms (GCM) 10K type strain sequencing project: providing services to taxonomists for standard genome sequencing and annotation.</title>
        <authorList>
            <consortium name="The Broad Institute Genomics Platform"/>
            <consortium name="The Broad Institute Genome Sequencing Center for Infectious Disease"/>
            <person name="Wu L."/>
            <person name="Ma J."/>
        </authorList>
    </citation>
    <scope>NUCLEOTIDE SEQUENCE [LARGE SCALE GENOMIC DNA]</scope>
    <source>
        <strain evidence="2">CGMCC 1.10759</strain>
    </source>
</reference>
<comment type="caution">
    <text evidence="1">The sequence shown here is derived from an EMBL/GenBank/DDBJ whole genome shotgun (WGS) entry which is preliminary data.</text>
</comment>
<protein>
    <submittedName>
        <fullName evidence="1">DUF6999 family protein</fullName>
    </submittedName>
</protein>
<dbReference type="InterPro" id="IPR054268">
    <property type="entry name" value="DUF6999"/>
</dbReference>
<dbReference type="EMBL" id="JBHSDU010000001">
    <property type="protein sequence ID" value="MFC4307940.1"/>
    <property type="molecule type" value="Genomic_DNA"/>
</dbReference>
<evidence type="ECO:0000313" key="1">
    <source>
        <dbReference type="EMBL" id="MFC4307940.1"/>
    </source>
</evidence>
<organism evidence="1 2">
    <name type="scientific">Steroidobacter flavus</name>
    <dbReference type="NCBI Taxonomy" id="1842136"/>
    <lineage>
        <taxon>Bacteria</taxon>
        <taxon>Pseudomonadati</taxon>
        <taxon>Pseudomonadota</taxon>
        <taxon>Gammaproteobacteria</taxon>
        <taxon>Steroidobacterales</taxon>
        <taxon>Steroidobacteraceae</taxon>
        <taxon>Steroidobacter</taxon>
    </lineage>
</organism>
<accession>A0ABV8SKV2</accession>
<proteinExistence type="predicted"/>
<dbReference type="Pfam" id="PF22523">
    <property type="entry name" value="DUF6999"/>
    <property type="match status" value="1"/>
</dbReference>
<gene>
    <name evidence="1" type="ORF">ACFPN2_02495</name>
</gene>
<keyword evidence="2" id="KW-1185">Reference proteome</keyword>